<sequence>MESPIEEVKNRIDIVGLISEYVTVKKAGRNFKALCPFHPEKTPSFMISPERQIFKCFGCNEGGDVFAFIKRSEGMEFGEALKFLADKAGVKLPDYKPGGEEKLKETVLEANRLTSELYHYLLVSHSSGKRALEYLKARRVTDKSIKDFQIGFSPGGNDTLVKFLTKRGFIPKDLITAGLILPSFGKGMYDRFRDRITFPIRNLQGKVIGFSARSLGSNQPKYMNSPETPVFSKSGVLFGMDRAKGEIKKQNEAVLVEGNIDVVSSHQVGITNVVAPLGTSLTEKQLEILRRFTETLLISFDTDIAGDAAAKRGIDMAEKIGMNIKVVQLTEGKDPDEIIRNNPNLWKESLKKPIPVYDYYINSAIKGFGTSDPYAKKKIAKEVLPQIARINDEIVKAHYINKLSGILGVEDSAVATELGRYKFSAGEEKSPQVKPEIISQTNLLEKYLLALIIQSGDLPKGVGEDLFGDAELKDLFNLIRNQVKKIGKVRIRNLGNQMPEALLAVFDELILLNIGEEILEFPERIKKEIISCVKRIKSLNLRAELKDLSLAIKQQEITGSEGKTRQLVEKFQKLSSGLVEPEQNIS</sequence>
<evidence type="ECO:0000313" key="17">
    <source>
        <dbReference type="Proteomes" id="UP000178162"/>
    </source>
</evidence>
<dbReference type="InterPro" id="IPR002694">
    <property type="entry name" value="Znf_CHC2"/>
</dbReference>
<comment type="similarity">
    <text evidence="12 13">Belongs to the DnaG primase family.</text>
</comment>
<evidence type="ECO:0000256" key="12">
    <source>
        <dbReference type="HAMAP-Rule" id="MF_00974"/>
    </source>
</evidence>
<evidence type="ECO:0000259" key="15">
    <source>
        <dbReference type="PROSITE" id="PS50880"/>
    </source>
</evidence>
<feature type="domain" description="Toprim" evidence="15">
    <location>
        <begin position="251"/>
        <end position="332"/>
    </location>
</feature>
<evidence type="ECO:0000256" key="10">
    <source>
        <dbReference type="ARBA" id="ARBA00023125"/>
    </source>
</evidence>
<comment type="cofactor">
    <cofactor evidence="12 13 14">
        <name>Zn(2+)</name>
        <dbReference type="ChEBI" id="CHEBI:29105"/>
    </cofactor>
    <text evidence="12 13 14">Binds 1 zinc ion per monomer.</text>
</comment>
<dbReference type="PROSITE" id="PS50880">
    <property type="entry name" value="TOPRIM"/>
    <property type="match status" value="1"/>
</dbReference>
<evidence type="ECO:0000256" key="6">
    <source>
        <dbReference type="ARBA" id="ARBA00022723"/>
    </source>
</evidence>
<evidence type="ECO:0000256" key="1">
    <source>
        <dbReference type="ARBA" id="ARBA00022478"/>
    </source>
</evidence>
<evidence type="ECO:0000313" key="16">
    <source>
        <dbReference type="EMBL" id="OGY24993.1"/>
    </source>
</evidence>
<accession>A0A1G1WBE3</accession>
<dbReference type="InterPro" id="IPR050219">
    <property type="entry name" value="DnaG_primase"/>
</dbReference>
<dbReference type="Pfam" id="PF13155">
    <property type="entry name" value="Toprim_2"/>
    <property type="match status" value="1"/>
</dbReference>
<dbReference type="GO" id="GO:0003677">
    <property type="term" value="F:DNA binding"/>
    <property type="evidence" value="ECO:0007669"/>
    <property type="project" value="UniProtKB-KW"/>
</dbReference>
<keyword evidence="3 12" id="KW-0808">Transferase</keyword>
<evidence type="ECO:0000256" key="3">
    <source>
        <dbReference type="ARBA" id="ARBA00022679"/>
    </source>
</evidence>
<evidence type="ECO:0000256" key="14">
    <source>
        <dbReference type="PIRSR" id="PIRSR002811-1"/>
    </source>
</evidence>
<keyword evidence="8 12" id="KW-0862">Zinc</keyword>
<keyword evidence="2 12" id="KW-0639">Primosome</keyword>
<feature type="zinc finger region" description="CHC2-type" evidence="12 14">
    <location>
        <begin position="35"/>
        <end position="59"/>
    </location>
</feature>
<dbReference type="PANTHER" id="PTHR30313:SF2">
    <property type="entry name" value="DNA PRIMASE"/>
    <property type="match status" value="1"/>
</dbReference>
<evidence type="ECO:0000256" key="11">
    <source>
        <dbReference type="ARBA" id="ARBA00023163"/>
    </source>
</evidence>
<dbReference type="Gene3D" id="1.10.860.10">
    <property type="entry name" value="DNAb Helicase, Chain A"/>
    <property type="match status" value="1"/>
</dbReference>
<dbReference type="SMART" id="SM00400">
    <property type="entry name" value="ZnF_CHCC"/>
    <property type="match status" value="1"/>
</dbReference>
<dbReference type="InterPro" id="IPR034151">
    <property type="entry name" value="TOPRIM_DnaG_bac"/>
</dbReference>
<dbReference type="STRING" id="1802595.A2134_01205"/>
<comment type="domain">
    <text evidence="12">Contains an N-terminal zinc-binding domain, a central core domain that contains the primase activity, and a C-terminal DnaB-binding domain.</text>
</comment>
<gene>
    <name evidence="12" type="primary">dnaG</name>
    <name evidence="16" type="ORF">A2134_01205</name>
</gene>
<dbReference type="SMART" id="SM00493">
    <property type="entry name" value="TOPRIM"/>
    <property type="match status" value="1"/>
</dbReference>
<comment type="subunit">
    <text evidence="12">Monomer. Interacts with DnaB.</text>
</comment>
<keyword evidence="6 12" id="KW-0479">Metal-binding</keyword>
<dbReference type="EC" id="2.7.7.101" evidence="12"/>
<keyword evidence="7 12" id="KW-0863">Zinc-finger</keyword>
<dbReference type="FunFam" id="3.90.580.10:FF:000001">
    <property type="entry name" value="DNA primase"/>
    <property type="match status" value="1"/>
</dbReference>
<dbReference type="GO" id="GO:0008270">
    <property type="term" value="F:zinc ion binding"/>
    <property type="evidence" value="ECO:0007669"/>
    <property type="project" value="UniProtKB-UniRule"/>
</dbReference>
<proteinExistence type="inferred from homology"/>
<dbReference type="SUPFAM" id="SSF57783">
    <property type="entry name" value="Zinc beta-ribbon"/>
    <property type="match status" value="1"/>
</dbReference>
<dbReference type="GO" id="GO:1990077">
    <property type="term" value="C:primosome complex"/>
    <property type="evidence" value="ECO:0007669"/>
    <property type="project" value="UniProtKB-KW"/>
</dbReference>
<dbReference type="EMBL" id="MHCR01000026">
    <property type="protein sequence ID" value="OGY24993.1"/>
    <property type="molecule type" value="Genomic_DNA"/>
</dbReference>
<evidence type="ECO:0000256" key="9">
    <source>
        <dbReference type="ARBA" id="ARBA00022842"/>
    </source>
</evidence>
<dbReference type="InterPro" id="IPR006295">
    <property type="entry name" value="DNA_primase_DnaG"/>
</dbReference>
<keyword evidence="10 12" id="KW-0238">DNA-binding</keyword>
<organism evidence="16 17">
    <name type="scientific">Candidatus Woykebacteria bacterium RBG_16_39_9b</name>
    <dbReference type="NCBI Taxonomy" id="1802595"/>
    <lineage>
        <taxon>Bacteria</taxon>
        <taxon>Candidatus Woykeibacteriota</taxon>
    </lineage>
</organism>
<keyword evidence="1 12" id="KW-0240">DNA-directed RNA polymerase</keyword>
<dbReference type="HAMAP" id="MF_00974">
    <property type="entry name" value="DNA_primase_DnaG"/>
    <property type="match status" value="1"/>
</dbReference>
<dbReference type="InterPro" id="IPR006171">
    <property type="entry name" value="TOPRIM_dom"/>
</dbReference>
<dbReference type="CDD" id="cd03364">
    <property type="entry name" value="TOPRIM_DnaG_primases"/>
    <property type="match status" value="1"/>
</dbReference>
<dbReference type="GO" id="GO:0000428">
    <property type="term" value="C:DNA-directed RNA polymerase complex"/>
    <property type="evidence" value="ECO:0007669"/>
    <property type="project" value="UniProtKB-KW"/>
</dbReference>
<comment type="catalytic activity">
    <reaction evidence="12">
        <text>ssDNA + n NTP = ssDNA/pppN(pN)n-1 hybrid + (n-1) diphosphate.</text>
        <dbReference type="EC" id="2.7.7.101"/>
    </reaction>
</comment>
<dbReference type="InterPro" id="IPR013264">
    <property type="entry name" value="DNAG_N"/>
</dbReference>
<dbReference type="InterPro" id="IPR016136">
    <property type="entry name" value="DNA_helicase_N/primase_C"/>
</dbReference>
<dbReference type="Gene3D" id="3.40.1360.10">
    <property type="match status" value="1"/>
</dbReference>
<evidence type="ECO:0000256" key="8">
    <source>
        <dbReference type="ARBA" id="ARBA00022833"/>
    </source>
</evidence>
<dbReference type="GO" id="GO:0003899">
    <property type="term" value="F:DNA-directed RNA polymerase activity"/>
    <property type="evidence" value="ECO:0007669"/>
    <property type="project" value="UniProtKB-UniRule"/>
</dbReference>
<evidence type="ECO:0000256" key="7">
    <source>
        <dbReference type="ARBA" id="ARBA00022771"/>
    </source>
</evidence>
<dbReference type="PIRSF" id="PIRSF002811">
    <property type="entry name" value="DnaG"/>
    <property type="match status" value="1"/>
</dbReference>
<keyword evidence="4 12" id="KW-0548">Nucleotidyltransferase</keyword>
<evidence type="ECO:0000256" key="13">
    <source>
        <dbReference type="PIRNR" id="PIRNR002811"/>
    </source>
</evidence>
<dbReference type="InterPro" id="IPR019475">
    <property type="entry name" value="DNA_primase_DnaB-bd"/>
</dbReference>
<dbReference type="InterPro" id="IPR036977">
    <property type="entry name" value="DNA_primase_Znf_CHC2"/>
</dbReference>
<keyword evidence="5 12" id="KW-0235">DNA replication</keyword>
<dbReference type="GO" id="GO:0005737">
    <property type="term" value="C:cytoplasm"/>
    <property type="evidence" value="ECO:0007669"/>
    <property type="project" value="TreeGrafter"/>
</dbReference>
<dbReference type="AlphaFoldDB" id="A0A1G1WBE3"/>
<dbReference type="Proteomes" id="UP000178162">
    <property type="component" value="Unassembled WGS sequence"/>
</dbReference>
<dbReference type="NCBIfam" id="TIGR01391">
    <property type="entry name" value="dnaG"/>
    <property type="match status" value="1"/>
</dbReference>
<evidence type="ECO:0000256" key="4">
    <source>
        <dbReference type="ARBA" id="ARBA00022695"/>
    </source>
</evidence>
<keyword evidence="11 12" id="KW-0804">Transcription</keyword>
<evidence type="ECO:0000256" key="5">
    <source>
        <dbReference type="ARBA" id="ARBA00022705"/>
    </source>
</evidence>
<dbReference type="InterPro" id="IPR030846">
    <property type="entry name" value="DnaG_bac"/>
</dbReference>
<dbReference type="PANTHER" id="PTHR30313">
    <property type="entry name" value="DNA PRIMASE"/>
    <property type="match status" value="1"/>
</dbReference>
<name>A0A1G1WBE3_9BACT</name>
<evidence type="ECO:0000256" key="2">
    <source>
        <dbReference type="ARBA" id="ARBA00022515"/>
    </source>
</evidence>
<dbReference type="GO" id="GO:0006269">
    <property type="term" value="P:DNA replication, synthesis of primer"/>
    <property type="evidence" value="ECO:0007669"/>
    <property type="project" value="UniProtKB-UniRule"/>
</dbReference>
<comment type="caution">
    <text evidence="16">The sequence shown here is derived from an EMBL/GenBank/DDBJ whole genome shotgun (WGS) entry which is preliminary data.</text>
</comment>
<comment type="function">
    <text evidence="12 13">RNA polymerase that catalyzes the synthesis of short RNA molecules used as primers for DNA polymerase during DNA replication.</text>
</comment>
<dbReference type="Pfam" id="PF01807">
    <property type="entry name" value="Zn_ribbon_DnaG"/>
    <property type="match status" value="1"/>
</dbReference>
<keyword evidence="9" id="KW-0460">Magnesium</keyword>
<dbReference type="Gene3D" id="3.90.980.10">
    <property type="entry name" value="DNA primase, catalytic core, N-terminal domain"/>
    <property type="match status" value="1"/>
</dbReference>
<dbReference type="SUPFAM" id="SSF56731">
    <property type="entry name" value="DNA primase core"/>
    <property type="match status" value="1"/>
</dbReference>
<dbReference type="InterPro" id="IPR037068">
    <property type="entry name" value="DNA_primase_core_N_sf"/>
</dbReference>
<reference evidence="16 17" key="1">
    <citation type="journal article" date="2016" name="Nat. Commun.">
        <title>Thousands of microbial genomes shed light on interconnected biogeochemical processes in an aquifer system.</title>
        <authorList>
            <person name="Anantharaman K."/>
            <person name="Brown C.T."/>
            <person name="Hug L.A."/>
            <person name="Sharon I."/>
            <person name="Castelle C.J."/>
            <person name="Probst A.J."/>
            <person name="Thomas B.C."/>
            <person name="Singh A."/>
            <person name="Wilkins M.J."/>
            <person name="Karaoz U."/>
            <person name="Brodie E.L."/>
            <person name="Williams K.H."/>
            <person name="Hubbard S.S."/>
            <person name="Banfield J.F."/>
        </authorList>
    </citation>
    <scope>NUCLEOTIDE SEQUENCE [LARGE SCALE GENOMIC DNA]</scope>
</reference>
<dbReference type="Pfam" id="PF10410">
    <property type="entry name" value="DnaB_bind"/>
    <property type="match status" value="1"/>
</dbReference>
<dbReference type="Pfam" id="PF08275">
    <property type="entry name" value="DNAG_N"/>
    <property type="match status" value="1"/>
</dbReference>
<protein>
    <recommendedName>
        <fullName evidence="12 13">DNA primase</fullName>
        <ecNumber evidence="12">2.7.7.101</ecNumber>
    </recommendedName>
</protein>
<dbReference type="Gene3D" id="3.90.580.10">
    <property type="entry name" value="Zinc finger, CHC2-type domain"/>
    <property type="match status" value="1"/>
</dbReference>